<keyword evidence="4 10" id="KW-0067">ATP-binding</keyword>
<dbReference type="PROSITE" id="PS50893">
    <property type="entry name" value="ABC_TRANSPORTER_2"/>
    <property type="match status" value="1"/>
</dbReference>
<reference evidence="10 11" key="1">
    <citation type="submission" date="2020-07" db="EMBL/GenBank/DDBJ databases">
        <authorList>
            <person name="Criscuolo A."/>
        </authorList>
    </citation>
    <scope>NUCLEOTIDE SEQUENCE [LARGE SCALE GENOMIC DNA]</scope>
    <source>
        <strain evidence="10">CIP111649</strain>
    </source>
</reference>
<name>A0A6V7R2L4_9STAP</name>
<gene>
    <name evidence="10" type="primary">opuCA_1</name>
    <name evidence="10" type="ORF">JEODO184_00173</name>
</gene>
<accession>A0A6V7R2L4</accession>
<evidence type="ECO:0000256" key="4">
    <source>
        <dbReference type="ARBA" id="ARBA00022840"/>
    </source>
</evidence>
<evidence type="ECO:0000256" key="6">
    <source>
        <dbReference type="ARBA" id="ARBA00063934"/>
    </source>
</evidence>
<sequence>MIEFKNVTKRYGDKLAVDNVSFRINEGEIFVLIGPSGSGKTTTLKMINRLIPLSEGYIYFKEEPISNYEVYEMRRDMGYVLQQIALFPHMTISENIAQVPQMENWSDEDINKRIDELLEMVGLDPETYKDRKPSELSGGQQQRIGVLRALAADPPVILMDEPFSALDPITRENFQNDLLELQNKINKTIVFVTHDIAEAMKLADRLCLFNEGQVEQIGLPEEFIESPASSFVEQFIGKVNQDLNLTAGELVAELSVAETESEYPVVKEQADITEIFRLLSNNEAVLVETESGPKKLSRSQVFGYLADKRGVTS</sequence>
<dbReference type="InterPro" id="IPR017871">
    <property type="entry name" value="ABC_transporter-like_CS"/>
</dbReference>
<keyword evidence="11" id="KW-1185">Reference proteome</keyword>
<dbReference type="PANTHER" id="PTHR43117:SF4">
    <property type="entry name" value="OSMOPROTECTANT IMPORT ATP-BINDING PROTEIN OSMV"/>
    <property type="match status" value="1"/>
</dbReference>
<keyword evidence="2" id="KW-0813">Transport</keyword>
<dbReference type="InterPro" id="IPR027417">
    <property type="entry name" value="P-loop_NTPase"/>
</dbReference>
<evidence type="ECO:0000256" key="1">
    <source>
        <dbReference type="ARBA" id="ARBA00005417"/>
    </source>
</evidence>
<feature type="domain" description="ABC transporter" evidence="9">
    <location>
        <begin position="2"/>
        <end position="236"/>
    </location>
</feature>
<dbReference type="EC" id="7.6.2.9" evidence="7"/>
<comment type="caution">
    <text evidence="10">The sequence shown here is derived from an EMBL/GenBank/DDBJ whole genome shotgun (WGS) entry which is preliminary data.</text>
</comment>
<evidence type="ECO:0000256" key="2">
    <source>
        <dbReference type="ARBA" id="ARBA00022448"/>
    </source>
</evidence>
<dbReference type="EMBL" id="CAJEWD010000003">
    <property type="protein sequence ID" value="CAD2071233.1"/>
    <property type="molecule type" value="Genomic_DNA"/>
</dbReference>
<dbReference type="SUPFAM" id="SSF52540">
    <property type="entry name" value="P-loop containing nucleoside triphosphate hydrolases"/>
    <property type="match status" value="1"/>
</dbReference>
<evidence type="ECO:0000313" key="10">
    <source>
        <dbReference type="EMBL" id="CAD2071233.1"/>
    </source>
</evidence>
<dbReference type="PANTHER" id="PTHR43117">
    <property type="entry name" value="OSMOPROTECTANT IMPORT ATP-BINDING PROTEIN OSMV"/>
    <property type="match status" value="1"/>
</dbReference>
<evidence type="ECO:0000256" key="5">
    <source>
        <dbReference type="ARBA" id="ARBA00052482"/>
    </source>
</evidence>
<dbReference type="InterPro" id="IPR003439">
    <property type="entry name" value="ABC_transporter-like_ATP-bd"/>
</dbReference>
<dbReference type="Proteomes" id="UP000589351">
    <property type="component" value="Unassembled WGS sequence"/>
</dbReference>
<dbReference type="Gene3D" id="3.40.50.300">
    <property type="entry name" value="P-loop containing nucleotide triphosphate hydrolases"/>
    <property type="match status" value="1"/>
</dbReference>
<dbReference type="GO" id="GO:0005524">
    <property type="term" value="F:ATP binding"/>
    <property type="evidence" value="ECO:0007669"/>
    <property type="project" value="UniProtKB-KW"/>
</dbReference>
<keyword evidence="3" id="KW-0547">Nucleotide-binding</keyword>
<dbReference type="GO" id="GO:0016887">
    <property type="term" value="F:ATP hydrolysis activity"/>
    <property type="evidence" value="ECO:0007669"/>
    <property type="project" value="InterPro"/>
</dbReference>
<protein>
    <recommendedName>
        <fullName evidence="8">Carnitine transport ATP-binding protein OpuCA</fullName>
        <ecNumber evidence="7">7.6.2.9</ecNumber>
    </recommendedName>
</protein>
<dbReference type="Pfam" id="PF00005">
    <property type="entry name" value="ABC_tran"/>
    <property type="match status" value="1"/>
</dbReference>
<evidence type="ECO:0000256" key="3">
    <source>
        <dbReference type="ARBA" id="ARBA00022741"/>
    </source>
</evidence>
<dbReference type="RefSeq" id="WP_185124740.1">
    <property type="nucleotide sequence ID" value="NZ_CAJEWD010000003.1"/>
</dbReference>
<evidence type="ECO:0000259" key="9">
    <source>
        <dbReference type="PROSITE" id="PS50893"/>
    </source>
</evidence>
<dbReference type="PROSITE" id="PS00211">
    <property type="entry name" value="ABC_TRANSPORTER_1"/>
    <property type="match status" value="1"/>
</dbReference>
<evidence type="ECO:0000256" key="8">
    <source>
        <dbReference type="ARBA" id="ARBA00070305"/>
    </source>
</evidence>
<dbReference type="AlphaFoldDB" id="A0A6V7R2L4"/>
<organism evidence="10 11">
    <name type="scientific">Jeotgalicoccus meleagridis</name>
    <dbReference type="NCBI Taxonomy" id="2759181"/>
    <lineage>
        <taxon>Bacteria</taxon>
        <taxon>Bacillati</taxon>
        <taxon>Bacillota</taxon>
        <taxon>Bacilli</taxon>
        <taxon>Bacillales</taxon>
        <taxon>Staphylococcaceae</taxon>
        <taxon>Jeotgalicoccus</taxon>
    </lineage>
</organism>
<comment type="similarity">
    <text evidence="1">Belongs to the ABC transporter superfamily.</text>
</comment>
<dbReference type="FunFam" id="3.40.50.300:FF:000425">
    <property type="entry name" value="Probable ABC transporter, ATP-binding subunit"/>
    <property type="match status" value="1"/>
</dbReference>
<dbReference type="SMART" id="SM00382">
    <property type="entry name" value="AAA"/>
    <property type="match status" value="1"/>
</dbReference>
<dbReference type="InterPro" id="IPR003593">
    <property type="entry name" value="AAA+_ATPase"/>
</dbReference>
<comment type="subunit">
    <text evidence="6">The complex is composed of two ATP-binding proteins (OpuCA), two transmembrane proteins (OpuCB and OpuCD) and a solute-binding protein (OpuCC).</text>
</comment>
<evidence type="ECO:0000313" key="11">
    <source>
        <dbReference type="Proteomes" id="UP000589351"/>
    </source>
</evidence>
<proteinExistence type="inferred from homology"/>
<comment type="catalytic activity">
    <reaction evidence="5">
        <text>a quaternary ammonium(out) + ATP + H2O = a quaternary ammonium(in) + ADP + phosphate + H(+)</text>
        <dbReference type="Rhea" id="RHEA:11036"/>
        <dbReference type="ChEBI" id="CHEBI:15377"/>
        <dbReference type="ChEBI" id="CHEBI:15378"/>
        <dbReference type="ChEBI" id="CHEBI:30616"/>
        <dbReference type="ChEBI" id="CHEBI:35267"/>
        <dbReference type="ChEBI" id="CHEBI:43474"/>
        <dbReference type="ChEBI" id="CHEBI:456216"/>
        <dbReference type="EC" id="7.6.2.9"/>
    </reaction>
</comment>
<evidence type="ECO:0000256" key="7">
    <source>
        <dbReference type="ARBA" id="ARBA00066388"/>
    </source>
</evidence>
<dbReference type="GO" id="GO:0015418">
    <property type="term" value="F:ABC-type quaternary ammonium compound transporting activity"/>
    <property type="evidence" value="ECO:0007669"/>
    <property type="project" value="UniProtKB-EC"/>
</dbReference>